<feature type="domain" description="N-acetyltransferase" evidence="7">
    <location>
        <begin position="530"/>
        <end position="671"/>
    </location>
</feature>
<dbReference type="GO" id="GO:0017056">
    <property type="term" value="F:structural constituent of nuclear pore"/>
    <property type="evidence" value="ECO:0007669"/>
    <property type="project" value="TreeGrafter"/>
</dbReference>
<keyword evidence="3" id="KW-0509">mRNA transport</keyword>
<dbReference type="GO" id="GO:0036228">
    <property type="term" value="P:protein localization to nuclear inner membrane"/>
    <property type="evidence" value="ECO:0007669"/>
    <property type="project" value="TreeGrafter"/>
</dbReference>
<dbReference type="GO" id="GO:0016747">
    <property type="term" value="F:acyltransferase activity, transferring groups other than amino-acyl groups"/>
    <property type="evidence" value="ECO:0007669"/>
    <property type="project" value="InterPro"/>
</dbReference>
<reference evidence="9" key="1">
    <citation type="submission" date="2021-07" db="EMBL/GenBank/DDBJ databases">
        <authorList>
            <person name="Durling M."/>
        </authorList>
    </citation>
    <scope>NUCLEOTIDE SEQUENCE</scope>
</reference>
<feature type="compositionally biased region" description="Polar residues" evidence="6">
    <location>
        <begin position="118"/>
        <end position="146"/>
    </location>
</feature>
<feature type="domain" description="Nucleoporin Nup54 alpha-helical" evidence="8">
    <location>
        <begin position="197"/>
        <end position="333"/>
    </location>
</feature>
<dbReference type="Pfam" id="PF13302">
    <property type="entry name" value="Acetyltransf_3"/>
    <property type="match status" value="1"/>
</dbReference>
<dbReference type="InterPro" id="IPR025712">
    <property type="entry name" value="Nup54_alpha-helical_dom"/>
</dbReference>
<dbReference type="SUPFAM" id="SSF55729">
    <property type="entry name" value="Acyl-CoA N-acyltransferases (Nat)"/>
    <property type="match status" value="1"/>
</dbReference>
<dbReference type="GO" id="GO:0006607">
    <property type="term" value="P:NLS-bearing protein import into nucleus"/>
    <property type="evidence" value="ECO:0007669"/>
    <property type="project" value="TreeGrafter"/>
</dbReference>
<dbReference type="InterPro" id="IPR024864">
    <property type="entry name" value="Nup54/Nup57/Nup44"/>
</dbReference>
<keyword evidence="3" id="KW-0811">Translocation</keyword>
<keyword evidence="4" id="KW-0539">Nucleus</keyword>
<gene>
    <name evidence="9" type="ORF">HYFRA_00002064</name>
</gene>
<dbReference type="Gene3D" id="1.20.5.3600">
    <property type="match status" value="1"/>
</dbReference>
<dbReference type="EMBL" id="CAJVRL010000001">
    <property type="protein sequence ID" value="CAG8948937.1"/>
    <property type="molecule type" value="Genomic_DNA"/>
</dbReference>
<keyword evidence="3" id="KW-0906">Nuclear pore complex</keyword>
<keyword evidence="2" id="KW-0813">Transport</keyword>
<evidence type="ECO:0000256" key="2">
    <source>
        <dbReference type="ARBA" id="ARBA00022448"/>
    </source>
</evidence>
<sequence length="741" mass="82173">MSLFGNTGGAQQQGGGLFGGLGQAKPAQTGGLFGGLGASTQQPQQQQQGGGLFGGLGNNTQQQPQQQAPTGGLFGNSTQQQQQQQGGGLFGNLGQNNQQQNQQPQQQAQTGGLFGSLGNVQPGQQPQGSGLFGQQPQNNLGNSLWQPDSGIKSREKSVPEQIGTILSKWDVSSRDCAFQHYFYNKVDDNMVPFYQAGPNEDPKAWDEALSKKPGPGFIPVLCVGFSQLGERIKNQQTNLSSFNRRLHEINNALSLMLQNHDTKTSIRAMDARRKHMVLKQRCLALATKVQVLRNRGYAMGGDEEDLKTKLQALERSISDPGLGARGEEIWARMLTVQERAKLLKAEIEKSGVDSPEGLDEERTRQAKKILEDYQTQLDHMKKELEACHKDYVEWEKENGPPPRKINPRDEKADEREKTAYMRHKMSTSSAYSFIKESKGDERPQTLICPSRKALVRHVLCERMTSHTNFPIPHDLLNMAFLLQTNHPQTNAALKNMASTIKQHLGPPASTTPSLIPDPTSPSSVLTGKHITLRPLTASHIPSLFSSISSPTDAELWTYIPGQGLSPDLESFTEYILTLMSSPNCFPFAVFFNSAPDDAVGMICLLNIQARHHCVEFGHLVYGKALQRTTGSTEVVFLLLGLVVEVLGFERVEWKCDSLNGPSRRAAGRFGWRSEGVFLKHMVVKGHRRDTAWFSILDDEWKSHIKESLELWLSDENFDAEGKQKRRLEDIKTEILGKKGLK</sequence>
<keyword evidence="10" id="KW-1185">Reference proteome</keyword>
<evidence type="ECO:0000259" key="8">
    <source>
        <dbReference type="Pfam" id="PF13874"/>
    </source>
</evidence>
<dbReference type="PANTHER" id="PTHR13000">
    <property type="entry name" value="NUCLEOPORIN P54"/>
    <property type="match status" value="1"/>
</dbReference>
<dbReference type="GO" id="GO:0006999">
    <property type="term" value="P:nuclear pore organization"/>
    <property type="evidence" value="ECO:0007669"/>
    <property type="project" value="TreeGrafter"/>
</dbReference>
<evidence type="ECO:0000259" key="7">
    <source>
        <dbReference type="Pfam" id="PF13302"/>
    </source>
</evidence>
<comment type="subcellular location">
    <subcellularLocation>
        <location evidence="1">Nucleus</location>
        <location evidence="1">Nuclear pore complex</location>
    </subcellularLocation>
</comment>
<evidence type="ECO:0000313" key="9">
    <source>
        <dbReference type="EMBL" id="CAG8948937.1"/>
    </source>
</evidence>
<dbReference type="InterPro" id="IPR025574">
    <property type="entry name" value="Nucleoporin_FG_rpt"/>
</dbReference>
<dbReference type="Pfam" id="PF18570">
    <property type="entry name" value="Nup54_57_C"/>
    <property type="match status" value="1"/>
</dbReference>
<name>A0A9N9PP05_9HELO</name>
<dbReference type="Pfam" id="PF13634">
    <property type="entry name" value="Nucleoporin_FG"/>
    <property type="match status" value="1"/>
</dbReference>
<dbReference type="GO" id="GO:0044613">
    <property type="term" value="C:nuclear pore central transport channel"/>
    <property type="evidence" value="ECO:0007669"/>
    <property type="project" value="TreeGrafter"/>
</dbReference>
<evidence type="ECO:0000256" key="1">
    <source>
        <dbReference type="ARBA" id="ARBA00004567"/>
    </source>
</evidence>
<dbReference type="AlphaFoldDB" id="A0A9N9PP05"/>
<feature type="coiled-coil region" evidence="5">
    <location>
        <begin position="363"/>
        <end position="397"/>
    </location>
</feature>
<evidence type="ECO:0000256" key="4">
    <source>
        <dbReference type="ARBA" id="ARBA00023242"/>
    </source>
</evidence>
<evidence type="ECO:0000313" key="10">
    <source>
        <dbReference type="Proteomes" id="UP000696280"/>
    </source>
</evidence>
<protein>
    <submittedName>
        <fullName evidence="9">Uncharacterized protein</fullName>
    </submittedName>
</protein>
<dbReference type="Gene3D" id="3.40.630.30">
    <property type="match status" value="1"/>
</dbReference>
<feature type="compositionally biased region" description="Gly residues" evidence="6">
    <location>
        <begin position="1"/>
        <end position="22"/>
    </location>
</feature>
<feature type="compositionally biased region" description="Low complexity" evidence="6">
    <location>
        <begin position="58"/>
        <end position="84"/>
    </location>
</feature>
<proteinExistence type="predicted"/>
<dbReference type="OrthoDB" id="6162375at2759"/>
<dbReference type="InterPro" id="IPR016181">
    <property type="entry name" value="Acyl_CoA_acyltransferase"/>
</dbReference>
<dbReference type="FunFam" id="1.20.5.490:FF:000005">
    <property type="entry name" value="Nucleoporin complex subunit 54"/>
    <property type="match status" value="1"/>
</dbReference>
<feature type="region of interest" description="Disordered" evidence="6">
    <location>
        <begin position="1"/>
        <end position="157"/>
    </location>
</feature>
<keyword evidence="3" id="KW-0653">Protein transport</keyword>
<feature type="compositionally biased region" description="Gly residues" evidence="6">
    <location>
        <begin position="48"/>
        <end position="57"/>
    </location>
</feature>
<dbReference type="InterPro" id="IPR000182">
    <property type="entry name" value="GNAT_dom"/>
</dbReference>
<accession>A0A9N9PP05</accession>
<evidence type="ECO:0000256" key="6">
    <source>
        <dbReference type="SAM" id="MobiDB-lite"/>
    </source>
</evidence>
<evidence type="ECO:0000256" key="3">
    <source>
        <dbReference type="ARBA" id="ARBA00023132"/>
    </source>
</evidence>
<dbReference type="Pfam" id="PF13874">
    <property type="entry name" value="Nup54"/>
    <property type="match status" value="1"/>
</dbReference>
<comment type="caution">
    <text evidence="9">The sequence shown here is derived from an EMBL/GenBank/DDBJ whole genome shotgun (WGS) entry which is preliminary data.</text>
</comment>
<evidence type="ECO:0000256" key="5">
    <source>
        <dbReference type="SAM" id="Coils"/>
    </source>
</evidence>
<organism evidence="9 10">
    <name type="scientific">Hymenoscyphus fraxineus</name>
    <dbReference type="NCBI Taxonomy" id="746836"/>
    <lineage>
        <taxon>Eukaryota</taxon>
        <taxon>Fungi</taxon>
        <taxon>Dikarya</taxon>
        <taxon>Ascomycota</taxon>
        <taxon>Pezizomycotina</taxon>
        <taxon>Leotiomycetes</taxon>
        <taxon>Helotiales</taxon>
        <taxon>Helotiaceae</taxon>
        <taxon>Hymenoscyphus</taxon>
    </lineage>
</organism>
<dbReference type="Proteomes" id="UP000696280">
    <property type="component" value="Unassembled WGS sequence"/>
</dbReference>
<dbReference type="Gene3D" id="1.20.5.490">
    <property type="entry name" value="Single helix bin"/>
    <property type="match status" value="1"/>
</dbReference>
<feature type="compositionally biased region" description="Low complexity" evidence="6">
    <location>
        <begin position="92"/>
        <end position="111"/>
    </location>
</feature>
<keyword evidence="5" id="KW-0175">Coiled coil</keyword>
<dbReference type="PANTHER" id="PTHR13000:SF0">
    <property type="entry name" value="NUCLEOPORIN P54"/>
    <property type="match status" value="1"/>
</dbReference>